<name>A0A5N6RRH8_9ROSI</name>
<evidence type="ECO:0000313" key="4">
    <source>
        <dbReference type="EMBL" id="KAE8123971.1"/>
    </source>
</evidence>
<dbReference type="OrthoDB" id="671439at2759"/>
<evidence type="ECO:0000313" key="5">
    <source>
        <dbReference type="Proteomes" id="UP000327013"/>
    </source>
</evidence>
<dbReference type="AlphaFoldDB" id="A0A5N6RRH8"/>
<proteinExistence type="inferred from homology"/>
<keyword evidence="3" id="KW-0012">Acyltransferase</keyword>
<protein>
    <submittedName>
        <fullName evidence="4">Uncharacterized protein</fullName>
    </submittedName>
</protein>
<sequence>MAMMNVEIISKEIIKPSSPTPHHLRTHKLSFLDQFPPTTYIPIILFYNANNAHDDVDHHVQKSNRLKKSLIQTLNRFYPLAGTVKEDHFIDCNDEGVEFYEARVACKLSRVLQHFNMEILNQFLPFQPYGSHEVLLAVKYSIFECGGVAVGVCVSHRIADGASTTTFLGAWSATSRGDEDVSPKFDAATYFPPKDMSWGKGDMSVTMEKIATRRLVFDKSSIAALKEKASSTRVLAVTAFIWKRLMAISKSKAAPARVHVAIHAVNLRQRMVPPMPTHSFGNLWYFAVAVLSPLDQLDDGDDHDSNRTLAMKLSNAIKGINGDYVKKLQSDTIPESLTKAVELSSMGDVESYRFTSWCRFPLYEADFGWGEPSWVCCPSMPFKNLMVLTSTRDGHGVEAFVNILEEDVVIFDSDEELLPFVSWKIAEQPEVYVLDQLLPQDHHSNNLDAQLAVQVNFFSCRGMAIGICMFHKIVDGATFSSFVNMWAAIARNSGDSVSPIFPGPQLFPQRDVSALVPRFDVPKSKCITKRFVFPGSMISSLKEKVCNNSSVIISPTCNELVSALIWRCLMEVSRAKSGQSSPSIMTHAVNLRQRIEPPLPHSASGNLSWLAIAPAPSTDELQDLVNAIRNAVRKIDKDYTREMRGGNGISLMSDFLEQIGESVPENVEIYRFVSWANLQNYEADFGWGKPVWESTAGFPFKNVIIFIETRVGHGLEAWVSLDGQDMAIFENNLELCSFVSSIENV</sequence>
<keyword evidence="2" id="KW-0808">Transferase</keyword>
<dbReference type="PANTHER" id="PTHR31623">
    <property type="entry name" value="F21J9.9"/>
    <property type="match status" value="1"/>
</dbReference>
<dbReference type="PANTHER" id="PTHR31623:SF25">
    <property type="entry name" value="VINORINE SYNTHASE-LIKE"/>
    <property type="match status" value="1"/>
</dbReference>
<accession>A0A5N6RRH8</accession>
<gene>
    <name evidence="4" type="ORF">FH972_018884</name>
</gene>
<reference evidence="4 5" key="1">
    <citation type="submission" date="2019-06" db="EMBL/GenBank/DDBJ databases">
        <title>A chromosomal-level reference genome of Carpinus fangiana (Coryloideae, Betulaceae).</title>
        <authorList>
            <person name="Yang X."/>
            <person name="Wang Z."/>
            <person name="Zhang L."/>
            <person name="Hao G."/>
            <person name="Liu J."/>
            <person name="Yang Y."/>
        </authorList>
    </citation>
    <scope>NUCLEOTIDE SEQUENCE [LARGE SCALE GENOMIC DNA]</scope>
    <source>
        <strain evidence="4">Cfa_2016G</strain>
        <tissue evidence="4">Leaf</tissue>
    </source>
</reference>
<evidence type="ECO:0000256" key="1">
    <source>
        <dbReference type="ARBA" id="ARBA00009861"/>
    </source>
</evidence>
<dbReference type="Pfam" id="PF02458">
    <property type="entry name" value="Transferase"/>
    <property type="match status" value="2"/>
</dbReference>
<evidence type="ECO:0000256" key="3">
    <source>
        <dbReference type="ARBA" id="ARBA00023315"/>
    </source>
</evidence>
<dbReference type="EMBL" id="CM017328">
    <property type="protein sequence ID" value="KAE8123971.1"/>
    <property type="molecule type" value="Genomic_DNA"/>
</dbReference>
<dbReference type="InterPro" id="IPR023213">
    <property type="entry name" value="CAT-like_dom_sf"/>
</dbReference>
<comment type="similarity">
    <text evidence="1">Belongs to the plant acyltransferase family.</text>
</comment>
<evidence type="ECO:0000256" key="2">
    <source>
        <dbReference type="ARBA" id="ARBA00022679"/>
    </source>
</evidence>
<dbReference type="Gene3D" id="3.30.559.10">
    <property type="entry name" value="Chloramphenicol acetyltransferase-like domain"/>
    <property type="match status" value="3"/>
</dbReference>
<dbReference type="GO" id="GO:0016746">
    <property type="term" value="F:acyltransferase activity"/>
    <property type="evidence" value="ECO:0007669"/>
    <property type="project" value="UniProtKB-KW"/>
</dbReference>
<dbReference type="Proteomes" id="UP000327013">
    <property type="component" value="Chromosome 8"/>
</dbReference>
<organism evidence="4 5">
    <name type="scientific">Carpinus fangiana</name>
    <dbReference type="NCBI Taxonomy" id="176857"/>
    <lineage>
        <taxon>Eukaryota</taxon>
        <taxon>Viridiplantae</taxon>
        <taxon>Streptophyta</taxon>
        <taxon>Embryophyta</taxon>
        <taxon>Tracheophyta</taxon>
        <taxon>Spermatophyta</taxon>
        <taxon>Magnoliopsida</taxon>
        <taxon>eudicotyledons</taxon>
        <taxon>Gunneridae</taxon>
        <taxon>Pentapetalae</taxon>
        <taxon>rosids</taxon>
        <taxon>fabids</taxon>
        <taxon>Fagales</taxon>
        <taxon>Betulaceae</taxon>
        <taxon>Carpinus</taxon>
    </lineage>
</organism>
<keyword evidence="5" id="KW-1185">Reference proteome</keyword>